<feature type="region of interest" description="Disordered" evidence="3">
    <location>
        <begin position="1"/>
        <end position="22"/>
    </location>
</feature>
<dbReference type="SUPFAM" id="SSF58014">
    <property type="entry name" value="Coiled-coil domain of nucleotide exchange factor GrpE"/>
    <property type="match status" value="1"/>
</dbReference>
<dbReference type="InterPro" id="IPR000740">
    <property type="entry name" value="GrpE"/>
</dbReference>
<feature type="compositionally biased region" description="Basic and acidic residues" evidence="3">
    <location>
        <begin position="11"/>
        <end position="22"/>
    </location>
</feature>
<name>X0RQC8_9ZZZZ</name>
<reference evidence="4" key="1">
    <citation type="journal article" date="2014" name="Front. Microbiol.">
        <title>High frequency of phylogenetically diverse reductive dehalogenase-homologous genes in deep subseafloor sedimentary metagenomes.</title>
        <authorList>
            <person name="Kawai M."/>
            <person name="Futagami T."/>
            <person name="Toyoda A."/>
            <person name="Takaki Y."/>
            <person name="Nishi S."/>
            <person name="Hori S."/>
            <person name="Arai W."/>
            <person name="Tsubouchi T."/>
            <person name="Morono Y."/>
            <person name="Uchiyama I."/>
            <person name="Ito T."/>
            <person name="Fujiyama A."/>
            <person name="Inagaki F."/>
            <person name="Takami H."/>
        </authorList>
    </citation>
    <scope>NUCLEOTIDE SEQUENCE</scope>
    <source>
        <strain evidence="4">Expedition CK06-06</strain>
    </source>
</reference>
<dbReference type="Pfam" id="PF01025">
    <property type="entry name" value="GrpE"/>
    <property type="match status" value="1"/>
</dbReference>
<dbReference type="Gene3D" id="3.90.20.20">
    <property type="match status" value="1"/>
</dbReference>
<dbReference type="InterPro" id="IPR013805">
    <property type="entry name" value="GrpE_CC"/>
</dbReference>
<feature type="non-terminal residue" evidence="4">
    <location>
        <position position="79"/>
    </location>
</feature>
<gene>
    <name evidence="4" type="ORF">S01H1_17318</name>
</gene>
<comment type="caution">
    <text evidence="4">The sequence shown here is derived from an EMBL/GenBank/DDBJ whole genome shotgun (WGS) entry which is preliminary data.</text>
</comment>
<protein>
    <recommendedName>
        <fullName evidence="5">Nucleotide exchange factor GrpE</fullName>
    </recommendedName>
</protein>
<proteinExistence type="inferred from homology"/>
<keyword evidence="2" id="KW-0143">Chaperone</keyword>
<feature type="compositionally biased region" description="Basic residues" evidence="3">
    <location>
        <begin position="1"/>
        <end position="10"/>
    </location>
</feature>
<evidence type="ECO:0000313" key="4">
    <source>
        <dbReference type="EMBL" id="GAF70963.1"/>
    </source>
</evidence>
<evidence type="ECO:0008006" key="5">
    <source>
        <dbReference type="Google" id="ProtNLM"/>
    </source>
</evidence>
<dbReference type="AlphaFoldDB" id="X0RQC8"/>
<dbReference type="GO" id="GO:0042803">
    <property type="term" value="F:protein homodimerization activity"/>
    <property type="evidence" value="ECO:0007669"/>
    <property type="project" value="InterPro"/>
</dbReference>
<sequence length="79" mass="9271">MTQKNKKKPKEPKSKKSELEELRRQIESLQKEKDELFAKLQRVGADYANFQKRVPKQIADTVAYEKEKIIKTLLPALDN</sequence>
<evidence type="ECO:0000256" key="2">
    <source>
        <dbReference type="ARBA" id="ARBA00023186"/>
    </source>
</evidence>
<dbReference type="EMBL" id="BARS01009177">
    <property type="protein sequence ID" value="GAF70963.1"/>
    <property type="molecule type" value="Genomic_DNA"/>
</dbReference>
<evidence type="ECO:0000256" key="1">
    <source>
        <dbReference type="ARBA" id="ARBA00009054"/>
    </source>
</evidence>
<dbReference type="GO" id="GO:0051087">
    <property type="term" value="F:protein-folding chaperone binding"/>
    <property type="evidence" value="ECO:0007669"/>
    <property type="project" value="InterPro"/>
</dbReference>
<dbReference type="GO" id="GO:0000774">
    <property type="term" value="F:adenyl-nucleotide exchange factor activity"/>
    <property type="evidence" value="ECO:0007669"/>
    <property type="project" value="InterPro"/>
</dbReference>
<comment type="similarity">
    <text evidence="1">Belongs to the GrpE family.</text>
</comment>
<accession>X0RQC8</accession>
<evidence type="ECO:0000256" key="3">
    <source>
        <dbReference type="SAM" id="MobiDB-lite"/>
    </source>
</evidence>
<organism evidence="4">
    <name type="scientific">marine sediment metagenome</name>
    <dbReference type="NCBI Taxonomy" id="412755"/>
    <lineage>
        <taxon>unclassified sequences</taxon>
        <taxon>metagenomes</taxon>
        <taxon>ecological metagenomes</taxon>
    </lineage>
</organism>
<dbReference type="GO" id="GO:0006457">
    <property type="term" value="P:protein folding"/>
    <property type="evidence" value="ECO:0007669"/>
    <property type="project" value="InterPro"/>
</dbReference>